<gene>
    <name evidence="2" type="ORF">QVN40_07555</name>
</gene>
<organism evidence="2 3">
    <name type="scientific">Collinsella ihumii</name>
    <dbReference type="NCBI Taxonomy" id="1720204"/>
    <lineage>
        <taxon>Bacteria</taxon>
        <taxon>Bacillati</taxon>
        <taxon>Actinomycetota</taxon>
        <taxon>Coriobacteriia</taxon>
        <taxon>Coriobacteriales</taxon>
        <taxon>Coriobacteriaceae</taxon>
        <taxon>Collinsella</taxon>
    </lineage>
</organism>
<evidence type="ECO:0000313" key="2">
    <source>
        <dbReference type="EMBL" id="MDN0069555.1"/>
    </source>
</evidence>
<dbReference type="AlphaFoldDB" id="A0AAW7K1G8"/>
<protein>
    <submittedName>
        <fullName evidence="2">DUF4065 domain-containing protein</fullName>
    </submittedName>
</protein>
<name>A0AAW7K1G8_9ACTN</name>
<sequence>MCRAIDVAAYILNEKGRLSGYQLQKLLYYCQAWCLVTQDRPLFPEPIRAWEHGPVVYEVARAHRGRRSVVARDIDADPLALSAEDQVLVDAVLESYSGMSGDELEALSHSELPWKESYNGQTGIASNTIPTDLIKSYYSDLMCGNSDVAESHHVPRFPVSPKIVVSDDDFEWLESIL</sequence>
<dbReference type="Proteomes" id="UP001168505">
    <property type="component" value="Unassembled WGS sequence"/>
</dbReference>
<reference evidence="2" key="1">
    <citation type="submission" date="2023-06" db="EMBL/GenBank/DDBJ databases">
        <authorList>
            <person name="Zeman M."/>
            <person name="Kubasova T."/>
            <person name="Jahodarova E."/>
            <person name="Nykrynova M."/>
            <person name="Rychlik I."/>
        </authorList>
    </citation>
    <scope>NUCLEOTIDE SEQUENCE</scope>
    <source>
        <strain evidence="2">15_COKtk</strain>
    </source>
</reference>
<feature type="domain" description="Antitoxin SocA-like Panacea" evidence="1">
    <location>
        <begin position="23"/>
        <end position="115"/>
    </location>
</feature>
<accession>A0AAW7K1G8</accession>
<reference evidence="2" key="2">
    <citation type="submission" date="2023-08" db="EMBL/GenBank/DDBJ databases">
        <title>Identification and characterization of horizontal gene transfer across gut microbiota members of farm animals based on homology search.</title>
        <authorList>
            <person name="Schwarzerova J."/>
            <person name="Nykrynova M."/>
            <person name="Jureckova K."/>
            <person name="Cejkova D."/>
            <person name="Rychlik I."/>
        </authorList>
    </citation>
    <scope>NUCLEOTIDE SEQUENCE</scope>
    <source>
        <strain evidence="2">15_COKtk</strain>
    </source>
</reference>
<evidence type="ECO:0000259" key="1">
    <source>
        <dbReference type="Pfam" id="PF13274"/>
    </source>
</evidence>
<dbReference type="InterPro" id="IPR025272">
    <property type="entry name" value="SocA_Panacea"/>
</dbReference>
<proteinExistence type="predicted"/>
<comment type="caution">
    <text evidence="2">The sequence shown here is derived from an EMBL/GenBank/DDBJ whole genome shotgun (WGS) entry which is preliminary data.</text>
</comment>
<evidence type="ECO:0000313" key="3">
    <source>
        <dbReference type="Proteomes" id="UP001168505"/>
    </source>
</evidence>
<dbReference type="RefSeq" id="WP_289827255.1">
    <property type="nucleotide sequence ID" value="NZ_JAUEIR010000006.1"/>
</dbReference>
<dbReference type="EMBL" id="JAUEIR010000006">
    <property type="protein sequence ID" value="MDN0069555.1"/>
    <property type="molecule type" value="Genomic_DNA"/>
</dbReference>
<dbReference type="Pfam" id="PF13274">
    <property type="entry name" value="SocA_Panacea"/>
    <property type="match status" value="1"/>
</dbReference>